<keyword evidence="3" id="KW-1185">Reference proteome</keyword>
<protein>
    <submittedName>
        <fullName evidence="2">Uncharacterized protein</fullName>
    </submittedName>
</protein>
<accession>A0A9X1QV74</accession>
<dbReference type="AlphaFoldDB" id="A0A9X1QV74"/>
<comment type="caution">
    <text evidence="2">The sequence shown here is derived from an EMBL/GenBank/DDBJ whole genome shotgun (WGS) entry which is preliminary data.</text>
</comment>
<dbReference type="RefSeq" id="WP_237602740.1">
    <property type="nucleotide sequence ID" value="NZ_JAIRBA010000012.1"/>
</dbReference>
<evidence type="ECO:0000256" key="1">
    <source>
        <dbReference type="SAM" id="SignalP"/>
    </source>
</evidence>
<gene>
    <name evidence="2" type="ORF">K8089_07935</name>
</gene>
<proteinExistence type="predicted"/>
<dbReference type="EMBL" id="JAIRBA010000012">
    <property type="protein sequence ID" value="MCG2418950.1"/>
    <property type="molecule type" value="Genomic_DNA"/>
</dbReference>
<feature type="signal peptide" evidence="1">
    <location>
        <begin position="1"/>
        <end position="20"/>
    </location>
</feature>
<keyword evidence="1" id="KW-0732">Signal</keyword>
<organism evidence="2 3">
    <name type="scientific">Aequorivita vitellina</name>
    <dbReference type="NCBI Taxonomy" id="2874475"/>
    <lineage>
        <taxon>Bacteria</taxon>
        <taxon>Pseudomonadati</taxon>
        <taxon>Bacteroidota</taxon>
        <taxon>Flavobacteriia</taxon>
        <taxon>Flavobacteriales</taxon>
        <taxon>Flavobacteriaceae</taxon>
        <taxon>Aequorivita</taxon>
    </lineage>
</organism>
<sequence>MKISFAFFTLLFFLTFCLHAQNQLDDRVYKTYDALVGQDNTGLYNGTEFTDLFLNTDGSYRYFNAFDYTKGSVTYKGQYYVNVLLKYDLLEDNLLTRSEDNLSIFNVKLIPQFVNSFSIYNRHFVRLTDTNLNLSGNGYFEVAVLGNDLELYIKHTKKKKDKALKSGIQYRFSEADFYILKSDGKYNIVSSPRDMRKILPQKEEEIKSYYKTYKKRYKSNPNVFMANLVKYLDGPKMEKNQL</sequence>
<dbReference type="Proteomes" id="UP001139461">
    <property type="component" value="Unassembled WGS sequence"/>
</dbReference>
<name>A0A9X1QV74_9FLAO</name>
<evidence type="ECO:0000313" key="3">
    <source>
        <dbReference type="Proteomes" id="UP001139461"/>
    </source>
</evidence>
<reference evidence="2" key="1">
    <citation type="submission" date="2021-09" db="EMBL/GenBank/DDBJ databases">
        <title>Genome of Aequorivita sp. strain F47161.</title>
        <authorList>
            <person name="Wang Y."/>
        </authorList>
    </citation>
    <scope>NUCLEOTIDE SEQUENCE</scope>
    <source>
        <strain evidence="2">F47161</strain>
    </source>
</reference>
<evidence type="ECO:0000313" key="2">
    <source>
        <dbReference type="EMBL" id="MCG2418950.1"/>
    </source>
</evidence>
<feature type="chain" id="PRO_5040730514" evidence="1">
    <location>
        <begin position="21"/>
        <end position="242"/>
    </location>
</feature>